<dbReference type="GO" id="GO:0006351">
    <property type="term" value="P:DNA-templated transcription"/>
    <property type="evidence" value="ECO:0007669"/>
    <property type="project" value="InterPro"/>
</dbReference>
<dbReference type="Proteomes" id="UP001175261">
    <property type="component" value="Unassembled WGS sequence"/>
</dbReference>
<keyword evidence="3" id="KW-0805">Transcription regulation</keyword>
<dbReference type="InterPro" id="IPR036864">
    <property type="entry name" value="Zn2-C6_fun-type_DNA-bd_sf"/>
</dbReference>
<evidence type="ECO:0000313" key="10">
    <source>
        <dbReference type="Proteomes" id="UP001175261"/>
    </source>
</evidence>
<feature type="compositionally biased region" description="Low complexity" evidence="7">
    <location>
        <begin position="81"/>
        <end position="95"/>
    </location>
</feature>
<sequence length="680" mass="76237">MSASRKAAATQPTRTRVACKNCNARRVRCHRTSSGESCSNCQLLNVECQLIESKRGKYKRSSSRIQQNQRATQASQASNTDLSPSLDVSVPSVSPSEDRGNVHYASPSLPDLVIDQDASDGHRVVYMGDSSNMKYLIHEVGDPFKNLGRKRLWGDYLQQSTMARLTPETHATLAALRTADDEHLRNLGAFNNFDQELTEELVDVFFDRVYPFFPIFDKVDFQALHQNSRLSPLLSNAVYSVSSIYCSSELIKRLGFDSRYLACSTFYQRAKALYEKDYEKDAISIIQACILLMNWWQEPMEQKDCWYWLGAASHIAQGLGMHRAKSYQILSASRQKLWRRIWWVLFTHDIHHAAVYGRPPHIHTQYSDVPVLSVHDMMPSDAGMSDVDESGLFAVEFCRLAVLLDQCLKEKYSAGPSQQLESQAWLALKNFPATLPTAYKRAISTVTPKDGFYPAVLELVHLDYLIVVERMLSPDAAAGAPSALDSYFKSAGAICRVLENLLASPWDLITRLPFVAFPAVYCSISIHIMYLRREAGSVRLVAEHRARFGMVVSDQLQDRWPFAVWTHYLLDRMLKVTGSTLPALGARDSQAGQHGTSETEYPLPTNAVEQCTSSSFDYSGFPGHSKEAGSTSGLAESLPHPRVDSLGFPTGPDGTFSPLSFMFPWNSFIEDGMEVDNWLL</sequence>
<dbReference type="InterPro" id="IPR007219">
    <property type="entry name" value="XnlR_reg_dom"/>
</dbReference>
<proteinExistence type="predicted"/>
<protein>
    <recommendedName>
        <fullName evidence="8">Zn(2)-C6 fungal-type domain-containing protein</fullName>
    </recommendedName>
</protein>
<dbReference type="PROSITE" id="PS50048">
    <property type="entry name" value="ZN2_CY6_FUNGAL_2"/>
    <property type="match status" value="1"/>
</dbReference>
<dbReference type="SUPFAM" id="SSF57701">
    <property type="entry name" value="Zn2/Cys6 DNA-binding domain"/>
    <property type="match status" value="1"/>
</dbReference>
<dbReference type="SMART" id="SM00066">
    <property type="entry name" value="GAL4"/>
    <property type="match status" value="1"/>
</dbReference>
<dbReference type="GO" id="GO:0008270">
    <property type="term" value="F:zinc ion binding"/>
    <property type="evidence" value="ECO:0007669"/>
    <property type="project" value="InterPro"/>
</dbReference>
<evidence type="ECO:0000256" key="2">
    <source>
        <dbReference type="ARBA" id="ARBA00022833"/>
    </source>
</evidence>
<evidence type="ECO:0000256" key="5">
    <source>
        <dbReference type="ARBA" id="ARBA00023163"/>
    </source>
</evidence>
<evidence type="ECO:0000256" key="4">
    <source>
        <dbReference type="ARBA" id="ARBA00023125"/>
    </source>
</evidence>
<dbReference type="EMBL" id="JAPDFR010000002">
    <property type="protein sequence ID" value="KAK0389295.1"/>
    <property type="molecule type" value="Genomic_DNA"/>
</dbReference>
<dbReference type="GO" id="GO:0003677">
    <property type="term" value="F:DNA binding"/>
    <property type="evidence" value="ECO:0007669"/>
    <property type="project" value="UniProtKB-KW"/>
</dbReference>
<dbReference type="SMART" id="SM00906">
    <property type="entry name" value="Fungal_trans"/>
    <property type="match status" value="1"/>
</dbReference>
<dbReference type="GO" id="GO:0000981">
    <property type="term" value="F:DNA-binding transcription factor activity, RNA polymerase II-specific"/>
    <property type="evidence" value="ECO:0007669"/>
    <property type="project" value="InterPro"/>
</dbReference>
<dbReference type="PANTHER" id="PTHR47171">
    <property type="entry name" value="FARA-RELATED"/>
    <property type="match status" value="1"/>
</dbReference>
<keyword evidence="10" id="KW-1185">Reference proteome</keyword>
<evidence type="ECO:0000259" key="8">
    <source>
        <dbReference type="PROSITE" id="PS50048"/>
    </source>
</evidence>
<evidence type="ECO:0000256" key="3">
    <source>
        <dbReference type="ARBA" id="ARBA00023015"/>
    </source>
</evidence>
<dbReference type="InterPro" id="IPR052073">
    <property type="entry name" value="Amide_Lactam_Regulators"/>
</dbReference>
<evidence type="ECO:0000256" key="1">
    <source>
        <dbReference type="ARBA" id="ARBA00022723"/>
    </source>
</evidence>
<feature type="region of interest" description="Disordered" evidence="7">
    <location>
        <begin position="57"/>
        <end position="107"/>
    </location>
</feature>
<keyword evidence="2" id="KW-0862">Zinc</keyword>
<accession>A0AA39GKY8</accession>
<keyword evidence="4" id="KW-0238">DNA-binding</keyword>
<evidence type="ECO:0000313" key="9">
    <source>
        <dbReference type="EMBL" id="KAK0389295.1"/>
    </source>
</evidence>
<reference evidence="9" key="1">
    <citation type="submission" date="2022-10" db="EMBL/GenBank/DDBJ databases">
        <title>Determination and structural analysis of whole genome sequence of Sarocladium strictum F4-1.</title>
        <authorList>
            <person name="Hu L."/>
            <person name="Jiang Y."/>
        </authorList>
    </citation>
    <scope>NUCLEOTIDE SEQUENCE</scope>
    <source>
        <strain evidence="9">F4-1</strain>
    </source>
</reference>
<keyword evidence="5" id="KW-0804">Transcription</keyword>
<dbReference type="Pfam" id="PF00172">
    <property type="entry name" value="Zn_clus"/>
    <property type="match status" value="1"/>
</dbReference>
<organism evidence="9 10">
    <name type="scientific">Sarocladium strictum</name>
    <name type="common">Black bundle disease fungus</name>
    <name type="synonym">Acremonium strictum</name>
    <dbReference type="NCBI Taxonomy" id="5046"/>
    <lineage>
        <taxon>Eukaryota</taxon>
        <taxon>Fungi</taxon>
        <taxon>Dikarya</taxon>
        <taxon>Ascomycota</taxon>
        <taxon>Pezizomycotina</taxon>
        <taxon>Sordariomycetes</taxon>
        <taxon>Hypocreomycetidae</taxon>
        <taxon>Hypocreales</taxon>
        <taxon>Sarocladiaceae</taxon>
        <taxon>Sarocladium</taxon>
    </lineage>
</organism>
<name>A0AA39GKY8_SARSR</name>
<dbReference type="CDD" id="cd12148">
    <property type="entry name" value="fungal_TF_MHR"/>
    <property type="match status" value="1"/>
</dbReference>
<keyword evidence="6" id="KW-0539">Nucleus</keyword>
<evidence type="ECO:0000256" key="6">
    <source>
        <dbReference type="ARBA" id="ARBA00023242"/>
    </source>
</evidence>
<comment type="caution">
    <text evidence="9">The sequence shown here is derived from an EMBL/GenBank/DDBJ whole genome shotgun (WGS) entry which is preliminary data.</text>
</comment>
<dbReference type="InterPro" id="IPR001138">
    <property type="entry name" value="Zn2Cys6_DnaBD"/>
</dbReference>
<dbReference type="PANTHER" id="PTHR47171:SF1">
    <property type="entry name" value="ZN(II)2CYS6 TRANSCRIPTION FACTOR (EUROFUNG)"/>
    <property type="match status" value="1"/>
</dbReference>
<keyword evidence="1" id="KW-0479">Metal-binding</keyword>
<feature type="compositionally biased region" description="Polar residues" evidence="7">
    <location>
        <begin position="65"/>
        <end position="80"/>
    </location>
</feature>
<dbReference type="AlphaFoldDB" id="A0AA39GKY8"/>
<feature type="domain" description="Zn(2)-C6 fungal-type" evidence="8">
    <location>
        <begin position="18"/>
        <end position="50"/>
    </location>
</feature>
<dbReference type="Pfam" id="PF04082">
    <property type="entry name" value="Fungal_trans"/>
    <property type="match status" value="1"/>
</dbReference>
<dbReference type="Gene3D" id="4.10.240.10">
    <property type="entry name" value="Zn(2)-C6 fungal-type DNA-binding domain"/>
    <property type="match status" value="1"/>
</dbReference>
<evidence type="ECO:0000256" key="7">
    <source>
        <dbReference type="SAM" id="MobiDB-lite"/>
    </source>
</evidence>
<gene>
    <name evidence="9" type="ORF">NLU13_2870</name>
</gene>